<evidence type="ECO:0000313" key="5">
    <source>
        <dbReference type="EMBL" id="ODQ63625.1"/>
    </source>
</evidence>
<dbReference type="PANTHER" id="PTHR23113:SF363">
    <property type="entry name" value="PROTEIN SON OF SEVENLESS"/>
    <property type="match status" value="1"/>
</dbReference>
<sequence>MTLIERDALAEVDWKELIELRWDQKFDPIQSWLSFLINHRIRGIELVISRFNLMVNWVISEILLTRSQADRERVISKFIHVAARARQYQNFATMMQIVLALSSGKIQCLSRTWKQVSRENMTLLTELERLVIPFKNFQNLRAELNALNPAVGCIPFVGLYLSDLTFNAERPSHVTRTDKGKKPHTETAKTSMSFTTRNSETARSSSVSSARSADSTSTTTSIPSTASEESLASTTLINFDRFRTSASIVRSLIQCIEWSKHYTFEPNDDIVAKCLYICSLTSDEMEKCHEYLIDP</sequence>
<dbReference type="PROSITE" id="PS50009">
    <property type="entry name" value="RASGEF_CAT"/>
    <property type="match status" value="1"/>
</dbReference>
<dbReference type="GO" id="GO:0007265">
    <property type="term" value="P:Ras protein signal transduction"/>
    <property type="evidence" value="ECO:0007669"/>
    <property type="project" value="TreeGrafter"/>
</dbReference>
<name>A0A1E3PDZ2_9ASCO</name>
<dbReference type="STRING" id="857566.A0A1E3PDZ2"/>
<evidence type="ECO:0000256" key="1">
    <source>
        <dbReference type="ARBA" id="ARBA00022658"/>
    </source>
</evidence>
<evidence type="ECO:0000256" key="2">
    <source>
        <dbReference type="PROSITE-ProRule" id="PRU00168"/>
    </source>
</evidence>
<keyword evidence="6" id="KW-1185">Reference proteome</keyword>
<accession>A0A1E3PDZ2</accession>
<dbReference type="EMBL" id="KV454414">
    <property type="protein sequence ID" value="ODQ63625.1"/>
    <property type="molecule type" value="Genomic_DNA"/>
</dbReference>
<dbReference type="InterPro" id="IPR023578">
    <property type="entry name" value="Ras_GEF_dom_sf"/>
</dbReference>
<feature type="domain" description="Ras-GEF" evidence="4">
    <location>
        <begin position="1"/>
        <end position="236"/>
    </location>
</feature>
<dbReference type="Proteomes" id="UP000095009">
    <property type="component" value="Unassembled WGS sequence"/>
</dbReference>
<keyword evidence="1 2" id="KW-0344">Guanine-nucleotide releasing factor</keyword>
<dbReference type="InterPro" id="IPR036964">
    <property type="entry name" value="RASGEF_cat_dom_sf"/>
</dbReference>
<feature type="compositionally biased region" description="Basic and acidic residues" evidence="3">
    <location>
        <begin position="171"/>
        <end position="187"/>
    </location>
</feature>
<dbReference type="OrthoDB" id="10254377at2759"/>
<feature type="region of interest" description="Disordered" evidence="3">
    <location>
        <begin position="171"/>
        <end position="226"/>
    </location>
</feature>
<dbReference type="SMART" id="SM00147">
    <property type="entry name" value="RasGEF"/>
    <property type="match status" value="1"/>
</dbReference>
<reference evidence="5 6" key="1">
    <citation type="journal article" date="2016" name="Proc. Natl. Acad. Sci. U.S.A.">
        <title>Comparative genomics of biotechnologically important yeasts.</title>
        <authorList>
            <person name="Riley R."/>
            <person name="Haridas S."/>
            <person name="Wolfe K.H."/>
            <person name="Lopes M.R."/>
            <person name="Hittinger C.T."/>
            <person name="Goeker M."/>
            <person name="Salamov A.A."/>
            <person name="Wisecaver J.H."/>
            <person name="Long T.M."/>
            <person name="Calvey C.H."/>
            <person name="Aerts A.L."/>
            <person name="Barry K.W."/>
            <person name="Choi C."/>
            <person name="Clum A."/>
            <person name="Coughlan A.Y."/>
            <person name="Deshpande S."/>
            <person name="Douglass A.P."/>
            <person name="Hanson S.J."/>
            <person name="Klenk H.-P."/>
            <person name="LaButti K.M."/>
            <person name="Lapidus A."/>
            <person name="Lindquist E.A."/>
            <person name="Lipzen A.M."/>
            <person name="Meier-Kolthoff J.P."/>
            <person name="Ohm R.A."/>
            <person name="Otillar R.P."/>
            <person name="Pangilinan J.L."/>
            <person name="Peng Y."/>
            <person name="Rokas A."/>
            <person name="Rosa C.A."/>
            <person name="Scheuner C."/>
            <person name="Sibirny A.A."/>
            <person name="Slot J.C."/>
            <person name="Stielow J.B."/>
            <person name="Sun H."/>
            <person name="Kurtzman C.P."/>
            <person name="Blackwell M."/>
            <person name="Grigoriev I.V."/>
            <person name="Jeffries T.W."/>
        </authorList>
    </citation>
    <scope>NUCLEOTIDE SEQUENCE [LARGE SCALE GENOMIC DNA]</scope>
    <source>
        <strain evidence="5 6">DSM 6958</strain>
    </source>
</reference>
<dbReference type="GO" id="GO:0005085">
    <property type="term" value="F:guanyl-nucleotide exchange factor activity"/>
    <property type="evidence" value="ECO:0007669"/>
    <property type="project" value="UniProtKB-KW"/>
</dbReference>
<dbReference type="SUPFAM" id="SSF48366">
    <property type="entry name" value="Ras GEF"/>
    <property type="match status" value="1"/>
</dbReference>
<evidence type="ECO:0000256" key="3">
    <source>
        <dbReference type="SAM" id="MobiDB-lite"/>
    </source>
</evidence>
<gene>
    <name evidence="5" type="ORF">NADFUDRAFT_47982</name>
</gene>
<dbReference type="InterPro" id="IPR001895">
    <property type="entry name" value="RASGEF_cat_dom"/>
</dbReference>
<dbReference type="InterPro" id="IPR008937">
    <property type="entry name" value="Ras-like_GEF"/>
</dbReference>
<evidence type="ECO:0000313" key="6">
    <source>
        <dbReference type="Proteomes" id="UP000095009"/>
    </source>
</evidence>
<protein>
    <submittedName>
        <fullName evidence="5">Ras GEF</fullName>
    </submittedName>
</protein>
<proteinExistence type="predicted"/>
<dbReference type="PANTHER" id="PTHR23113">
    <property type="entry name" value="GUANINE NUCLEOTIDE EXCHANGE FACTOR"/>
    <property type="match status" value="1"/>
</dbReference>
<dbReference type="AlphaFoldDB" id="A0A1E3PDZ2"/>
<dbReference type="GO" id="GO:0005886">
    <property type="term" value="C:plasma membrane"/>
    <property type="evidence" value="ECO:0007669"/>
    <property type="project" value="TreeGrafter"/>
</dbReference>
<dbReference type="Pfam" id="PF00617">
    <property type="entry name" value="RasGEF"/>
    <property type="match status" value="1"/>
</dbReference>
<feature type="compositionally biased region" description="Polar residues" evidence="3">
    <location>
        <begin position="188"/>
        <end position="198"/>
    </location>
</feature>
<evidence type="ECO:0000259" key="4">
    <source>
        <dbReference type="PROSITE" id="PS50009"/>
    </source>
</evidence>
<dbReference type="Gene3D" id="1.10.840.10">
    <property type="entry name" value="Ras guanine-nucleotide exchange factors catalytic domain"/>
    <property type="match status" value="1"/>
</dbReference>
<feature type="compositionally biased region" description="Low complexity" evidence="3">
    <location>
        <begin position="199"/>
        <end position="226"/>
    </location>
</feature>
<organism evidence="5 6">
    <name type="scientific">Nadsonia fulvescens var. elongata DSM 6958</name>
    <dbReference type="NCBI Taxonomy" id="857566"/>
    <lineage>
        <taxon>Eukaryota</taxon>
        <taxon>Fungi</taxon>
        <taxon>Dikarya</taxon>
        <taxon>Ascomycota</taxon>
        <taxon>Saccharomycotina</taxon>
        <taxon>Dipodascomycetes</taxon>
        <taxon>Dipodascales</taxon>
        <taxon>Dipodascales incertae sedis</taxon>
        <taxon>Nadsonia</taxon>
    </lineage>
</organism>